<name>A0A382CI59_9ZZZZ</name>
<reference evidence="1" key="1">
    <citation type="submission" date="2018-05" db="EMBL/GenBank/DDBJ databases">
        <authorList>
            <person name="Lanie J.A."/>
            <person name="Ng W.-L."/>
            <person name="Kazmierczak K.M."/>
            <person name="Andrzejewski T.M."/>
            <person name="Davidsen T.M."/>
            <person name="Wayne K.J."/>
            <person name="Tettelin H."/>
            <person name="Glass J.I."/>
            <person name="Rusch D."/>
            <person name="Podicherti R."/>
            <person name="Tsui H.-C.T."/>
            <person name="Winkler M.E."/>
        </authorList>
    </citation>
    <scope>NUCLEOTIDE SEQUENCE</scope>
</reference>
<proteinExistence type="predicted"/>
<accession>A0A382CI59</accession>
<sequence>MKTTLLLTWILIKLTLVAAMINKNAVEFVYAGF</sequence>
<dbReference type="AlphaFoldDB" id="A0A382CI59"/>
<evidence type="ECO:0000313" key="1">
    <source>
        <dbReference type="EMBL" id="SVB25750.1"/>
    </source>
</evidence>
<protein>
    <submittedName>
        <fullName evidence="1">Uncharacterized protein</fullName>
    </submittedName>
</protein>
<dbReference type="EMBL" id="UINC01034621">
    <property type="protein sequence ID" value="SVB25750.1"/>
    <property type="molecule type" value="Genomic_DNA"/>
</dbReference>
<organism evidence="1">
    <name type="scientific">marine metagenome</name>
    <dbReference type="NCBI Taxonomy" id="408172"/>
    <lineage>
        <taxon>unclassified sequences</taxon>
        <taxon>metagenomes</taxon>
        <taxon>ecological metagenomes</taxon>
    </lineage>
</organism>
<gene>
    <name evidence="1" type="ORF">METZ01_LOCUS178604</name>
</gene>